<dbReference type="STRING" id="623744.A0A553MME3"/>
<evidence type="ECO:0008006" key="3">
    <source>
        <dbReference type="Google" id="ProtNLM"/>
    </source>
</evidence>
<dbReference type="Pfam" id="PF15008">
    <property type="entry name" value="DUF4518"/>
    <property type="match status" value="1"/>
</dbReference>
<reference evidence="1 2" key="1">
    <citation type="journal article" date="2019" name="Sci. Data">
        <title>Hybrid genome assembly and annotation of Danionella translucida.</title>
        <authorList>
            <person name="Kadobianskyi M."/>
            <person name="Schulze L."/>
            <person name="Schuelke M."/>
            <person name="Judkewitz B."/>
        </authorList>
    </citation>
    <scope>NUCLEOTIDE SEQUENCE [LARGE SCALE GENOMIC DNA]</scope>
    <source>
        <strain evidence="1 2">Bolton</strain>
    </source>
</reference>
<proteinExistence type="predicted"/>
<protein>
    <recommendedName>
        <fullName evidence="3">NTF2 domain-containing protein</fullName>
    </recommendedName>
</protein>
<dbReference type="PANTHER" id="PTHR21084:SF1">
    <property type="entry name" value="DENSE INCISORS"/>
    <property type="match status" value="1"/>
</dbReference>
<dbReference type="Proteomes" id="UP000316079">
    <property type="component" value="Unassembled WGS sequence"/>
</dbReference>
<evidence type="ECO:0000313" key="1">
    <source>
        <dbReference type="EMBL" id="TRY54344.1"/>
    </source>
</evidence>
<keyword evidence="2" id="KW-1185">Reference proteome</keyword>
<sequence>MPHLSEKEKSGCRRLLELLPLDDVFALKDTVTNRLIAVESREEAIEAILAYSQDAEEFLKRKKVHRDAIFKYLAREGVTMSPNSEKHQLIKRTVEFWSSEEISAHERKLDILGEPADGLSDLAALGKQFCLWFFCLLNSQNPSQVRSTQDWGPQHFWPDVSLQLHLSTGEQRSEEFSGAEIVSQRLQALAAHERLLFCPNLEAHGLKCVSSAHGLVVVGVAGTIHRDDVFLGIFEEIFGLIRSPTENNRWKIKMVKLKVEAQGGITDRPPAVSFRSTELLSLCD</sequence>
<dbReference type="InterPro" id="IPR026698">
    <property type="entry name" value="UPF_C3orf38"/>
</dbReference>
<dbReference type="AlphaFoldDB" id="A0A553MME3"/>
<organism evidence="1 2">
    <name type="scientific">Danionella cerebrum</name>
    <dbReference type="NCBI Taxonomy" id="2873325"/>
    <lineage>
        <taxon>Eukaryota</taxon>
        <taxon>Metazoa</taxon>
        <taxon>Chordata</taxon>
        <taxon>Craniata</taxon>
        <taxon>Vertebrata</taxon>
        <taxon>Euteleostomi</taxon>
        <taxon>Actinopterygii</taxon>
        <taxon>Neopterygii</taxon>
        <taxon>Teleostei</taxon>
        <taxon>Ostariophysi</taxon>
        <taxon>Cypriniformes</taxon>
        <taxon>Danionidae</taxon>
        <taxon>Danioninae</taxon>
        <taxon>Danionella</taxon>
    </lineage>
</organism>
<dbReference type="PANTHER" id="PTHR21084">
    <property type="entry name" value="DENSE INCISORS"/>
    <property type="match status" value="1"/>
</dbReference>
<name>A0A553MME3_9TELE</name>
<accession>A0A553MME3</accession>
<dbReference type="OrthoDB" id="6407068at2759"/>
<dbReference type="EMBL" id="SRMA01027350">
    <property type="protein sequence ID" value="TRY54344.1"/>
    <property type="molecule type" value="Genomic_DNA"/>
</dbReference>
<comment type="caution">
    <text evidence="1">The sequence shown here is derived from an EMBL/GenBank/DDBJ whole genome shotgun (WGS) entry which is preliminary data.</text>
</comment>
<gene>
    <name evidence="1" type="ORF">DNTS_011110</name>
</gene>
<evidence type="ECO:0000313" key="2">
    <source>
        <dbReference type="Proteomes" id="UP000316079"/>
    </source>
</evidence>